<dbReference type="Proteomes" id="UP000008141">
    <property type="component" value="Unassembled WGS sequence"/>
</dbReference>
<keyword evidence="11" id="KW-0966">Cell projection</keyword>
<dbReference type="GeneID" id="17354309"/>
<evidence type="ECO:0000313" key="14">
    <source>
        <dbReference type="EMBL" id="EFN55099.1"/>
    </source>
</evidence>
<proteinExistence type="inferred from homology"/>
<feature type="repeat" description="WD" evidence="12">
    <location>
        <begin position="258"/>
        <end position="294"/>
    </location>
</feature>
<reference evidence="14 15" key="1">
    <citation type="journal article" date="2010" name="Plant Cell">
        <title>The Chlorella variabilis NC64A genome reveals adaptation to photosymbiosis, coevolution with viruses, and cryptic sex.</title>
        <authorList>
            <person name="Blanc G."/>
            <person name="Duncan G."/>
            <person name="Agarkova I."/>
            <person name="Borodovsky M."/>
            <person name="Gurnon J."/>
            <person name="Kuo A."/>
            <person name="Lindquist E."/>
            <person name="Lucas S."/>
            <person name="Pangilinan J."/>
            <person name="Polle J."/>
            <person name="Salamov A."/>
            <person name="Terry A."/>
            <person name="Yamada T."/>
            <person name="Dunigan D.D."/>
            <person name="Grigoriev I.V."/>
            <person name="Claverie J.M."/>
            <person name="Van Etten J.L."/>
        </authorList>
    </citation>
    <scope>NUCLEOTIDE SEQUENCE [LARGE SCALE GENOMIC DNA]</scope>
    <source>
        <strain evidence="14 15">NC64A</strain>
    </source>
</reference>
<evidence type="ECO:0000256" key="7">
    <source>
        <dbReference type="ARBA" id="ARBA00023017"/>
    </source>
</evidence>
<dbReference type="InterPro" id="IPR001680">
    <property type="entry name" value="WD40_rpt"/>
</dbReference>
<dbReference type="EMBL" id="GL433846">
    <property type="protein sequence ID" value="EFN55099.1"/>
    <property type="molecule type" value="Genomic_DNA"/>
</dbReference>
<keyword evidence="4 12" id="KW-0853">WD repeat</keyword>
<keyword evidence="9" id="KW-0505">Motor protein</keyword>
<evidence type="ECO:0000256" key="13">
    <source>
        <dbReference type="SAM" id="MobiDB-lite"/>
    </source>
</evidence>
<dbReference type="OMA" id="WDFFYRQ"/>
<dbReference type="InParanoid" id="E1ZHB7"/>
<organism evidence="15">
    <name type="scientific">Chlorella variabilis</name>
    <name type="common">Green alga</name>
    <dbReference type="NCBI Taxonomy" id="554065"/>
    <lineage>
        <taxon>Eukaryota</taxon>
        <taxon>Viridiplantae</taxon>
        <taxon>Chlorophyta</taxon>
        <taxon>core chlorophytes</taxon>
        <taxon>Trebouxiophyceae</taxon>
        <taxon>Chlorellales</taxon>
        <taxon>Chlorellaceae</taxon>
        <taxon>Chlorella clade</taxon>
        <taxon>Chlorella</taxon>
    </lineage>
</organism>
<dbReference type="PANTHER" id="PTHR12442">
    <property type="entry name" value="DYNEIN INTERMEDIATE CHAIN"/>
    <property type="match status" value="1"/>
</dbReference>
<name>E1ZHB7_CHLVA</name>
<dbReference type="SMART" id="SM00320">
    <property type="entry name" value="WD40"/>
    <property type="match status" value="3"/>
</dbReference>
<evidence type="ECO:0000256" key="5">
    <source>
        <dbReference type="ARBA" id="ARBA00022701"/>
    </source>
</evidence>
<dbReference type="GO" id="GO:0005874">
    <property type="term" value="C:microtubule"/>
    <property type="evidence" value="ECO:0007669"/>
    <property type="project" value="UniProtKB-KW"/>
</dbReference>
<keyword evidence="10" id="KW-0206">Cytoskeleton</keyword>
<dbReference type="GO" id="GO:0045503">
    <property type="term" value="F:dynein light chain binding"/>
    <property type="evidence" value="ECO:0007669"/>
    <property type="project" value="TreeGrafter"/>
</dbReference>
<protein>
    <submittedName>
        <fullName evidence="14">Uncharacterized protein</fullName>
    </submittedName>
</protein>
<dbReference type="RefSeq" id="XP_005847201.1">
    <property type="nucleotide sequence ID" value="XM_005847139.1"/>
</dbReference>
<evidence type="ECO:0000256" key="9">
    <source>
        <dbReference type="ARBA" id="ARBA00023175"/>
    </source>
</evidence>
<dbReference type="PANTHER" id="PTHR12442:SF7">
    <property type="entry name" value="DYNEIN AXONEMAL INTERMEDIATE CHAIN 2"/>
    <property type="match status" value="1"/>
</dbReference>
<keyword evidence="8" id="KW-0969">Cilium</keyword>
<dbReference type="eggNOG" id="KOG1587">
    <property type="taxonomic scope" value="Eukaryota"/>
</dbReference>
<dbReference type="Gene3D" id="2.130.10.10">
    <property type="entry name" value="YVTN repeat-like/Quinoprotein amine dehydrogenase"/>
    <property type="match status" value="2"/>
</dbReference>
<evidence type="ECO:0000256" key="6">
    <source>
        <dbReference type="ARBA" id="ARBA00022737"/>
    </source>
</evidence>
<dbReference type="InterPro" id="IPR050687">
    <property type="entry name" value="Dynein_IC"/>
</dbReference>
<dbReference type="GO" id="GO:0045504">
    <property type="term" value="F:dynein heavy chain binding"/>
    <property type="evidence" value="ECO:0007669"/>
    <property type="project" value="TreeGrafter"/>
</dbReference>
<sequence>MEVAHRYVKQRRQFGRHPHFTDQGAELLLDLRPNEEHAKAWIVKPQTTVAVQAAPDMSEHEANTTAVVLVNSGMAHLEGGWPKEVDHTEAEQVVRWRRKVEKDEDYIKQVVRLGAVVEELVKQNNAIDIYETYFEDLPPQQLCEPPSTCTLTILRDPAAIKRGAQALSWHPDGSGRLAVAYSVLEFQRQPPGMPATSYVWNVANPSAPEASLAAPVPLVTLGFNLKDHNLIGAGQYNGQVTFFDLCKGAAPVDASPVQHSHHAPLHDFAWTQSKAGSELMSTSTDGSVAWWDLRKLGEPLERLTLRERGGEAVLGGMCLEYSPPVGPTKFMVGTDQGTILAGNRKAKQPADRITASYTGHHSAVYSLSRNPFFPKYFLSVGDWTARVWNEDLRTPVSTTPYAPSHLTCGGWSPSRPGVFYTTSHAGVLDVWDYYFKQRAPVLSVRVADRPLTALAVASGGVGQAQRLAGVGCADGGVTLLQLSRGLVEMQDNEKVVIGSMLDRETSREKNLEKNAKEARAKARKEAARTAEPLDHVTDEDLAELERQFFEMTAGSDTE</sequence>
<evidence type="ECO:0000256" key="4">
    <source>
        <dbReference type="ARBA" id="ARBA00022574"/>
    </source>
</evidence>
<evidence type="ECO:0000256" key="12">
    <source>
        <dbReference type="PROSITE-ProRule" id="PRU00221"/>
    </source>
</evidence>
<evidence type="ECO:0000256" key="11">
    <source>
        <dbReference type="ARBA" id="ARBA00023273"/>
    </source>
</evidence>
<dbReference type="GO" id="GO:0036157">
    <property type="term" value="C:outer dynein arm"/>
    <property type="evidence" value="ECO:0007669"/>
    <property type="project" value="TreeGrafter"/>
</dbReference>
<dbReference type="GO" id="GO:0003341">
    <property type="term" value="P:cilium movement"/>
    <property type="evidence" value="ECO:0007669"/>
    <property type="project" value="TreeGrafter"/>
</dbReference>
<dbReference type="KEGG" id="cvr:CHLNCDRAFT_135001"/>
<dbReference type="OrthoDB" id="366230at2759"/>
<keyword evidence="5" id="KW-0493">Microtubule</keyword>
<gene>
    <name evidence="14" type="ORF">CHLNCDRAFT_135001</name>
</gene>
<evidence type="ECO:0000256" key="10">
    <source>
        <dbReference type="ARBA" id="ARBA00023212"/>
    </source>
</evidence>
<keyword evidence="15" id="KW-1185">Reference proteome</keyword>
<keyword evidence="7" id="KW-0243">Dynein</keyword>
<dbReference type="PROSITE" id="PS50082">
    <property type="entry name" value="WD_REPEATS_2"/>
    <property type="match status" value="1"/>
</dbReference>
<dbReference type="STRING" id="554065.E1ZHB7"/>
<accession>E1ZHB7</accession>
<dbReference type="SUPFAM" id="SSF50978">
    <property type="entry name" value="WD40 repeat-like"/>
    <property type="match status" value="1"/>
</dbReference>
<dbReference type="GO" id="GO:0036158">
    <property type="term" value="P:outer dynein arm assembly"/>
    <property type="evidence" value="ECO:0007669"/>
    <property type="project" value="TreeGrafter"/>
</dbReference>
<comment type="similarity">
    <text evidence="2">Belongs to the dynein intermediate chain family.</text>
</comment>
<evidence type="ECO:0000256" key="3">
    <source>
        <dbReference type="ARBA" id="ARBA00022490"/>
    </source>
</evidence>
<evidence type="ECO:0000256" key="2">
    <source>
        <dbReference type="ARBA" id="ARBA00011059"/>
    </source>
</evidence>
<feature type="region of interest" description="Disordered" evidence="13">
    <location>
        <begin position="507"/>
        <end position="537"/>
    </location>
</feature>
<evidence type="ECO:0000313" key="15">
    <source>
        <dbReference type="Proteomes" id="UP000008141"/>
    </source>
</evidence>
<keyword evidence="3" id="KW-0963">Cytoplasm</keyword>
<dbReference type="InterPro" id="IPR015943">
    <property type="entry name" value="WD40/YVTN_repeat-like_dom_sf"/>
</dbReference>
<dbReference type="AlphaFoldDB" id="E1ZHB7"/>
<keyword evidence="6" id="KW-0677">Repeat</keyword>
<evidence type="ECO:0000256" key="1">
    <source>
        <dbReference type="ARBA" id="ARBA00004430"/>
    </source>
</evidence>
<comment type="subcellular location">
    <subcellularLocation>
        <location evidence="1">Cytoplasm</location>
        <location evidence="1">Cytoskeleton</location>
        <location evidence="1">Cilium axoneme</location>
    </subcellularLocation>
</comment>
<dbReference type="InterPro" id="IPR036322">
    <property type="entry name" value="WD40_repeat_dom_sf"/>
</dbReference>
<evidence type="ECO:0000256" key="8">
    <source>
        <dbReference type="ARBA" id="ARBA00023069"/>
    </source>
</evidence>